<dbReference type="SMART" id="SM00032">
    <property type="entry name" value="CCP"/>
    <property type="match status" value="1"/>
</dbReference>
<comment type="caution">
    <text evidence="2">Lacks conserved residue(s) required for the propagation of feature annotation.</text>
</comment>
<protein>
    <recommendedName>
        <fullName evidence="6">Sushi domain-containing protein</fullName>
    </recommendedName>
</protein>
<dbReference type="InterPro" id="IPR035976">
    <property type="entry name" value="Sushi/SCR/CCP_sf"/>
</dbReference>
<feature type="chain" id="PRO_5042066952" description="Sushi domain-containing protein" evidence="5">
    <location>
        <begin position="22"/>
        <end position="470"/>
    </location>
</feature>
<evidence type="ECO:0000256" key="1">
    <source>
        <dbReference type="ARBA" id="ARBA00023157"/>
    </source>
</evidence>
<evidence type="ECO:0000313" key="8">
    <source>
        <dbReference type="Proteomes" id="UP001195483"/>
    </source>
</evidence>
<comment type="caution">
    <text evidence="7">The sequence shown here is derived from an EMBL/GenBank/DDBJ whole genome shotgun (WGS) entry which is preliminary data.</text>
</comment>
<keyword evidence="4" id="KW-0812">Transmembrane</keyword>
<keyword evidence="4" id="KW-1133">Transmembrane helix</keyword>
<keyword evidence="4" id="KW-0472">Membrane</keyword>
<accession>A0AAE0SM77</accession>
<dbReference type="PROSITE" id="PS50923">
    <property type="entry name" value="SUSHI"/>
    <property type="match status" value="1"/>
</dbReference>
<evidence type="ECO:0000256" key="3">
    <source>
        <dbReference type="SAM" id="MobiDB-lite"/>
    </source>
</evidence>
<keyword evidence="8" id="KW-1185">Reference proteome</keyword>
<proteinExistence type="predicted"/>
<evidence type="ECO:0000256" key="4">
    <source>
        <dbReference type="SAM" id="Phobius"/>
    </source>
</evidence>
<name>A0AAE0SM77_9BIVA</name>
<keyword evidence="2" id="KW-0768">Sushi</keyword>
<reference evidence="7" key="3">
    <citation type="submission" date="2023-05" db="EMBL/GenBank/DDBJ databases">
        <authorList>
            <person name="Smith C.H."/>
        </authorList>
    </citation>
    <scope>NUCLEOTIDE SEQUENCE</scope>
    <source>
        <strain evidence="7">CHS0354</strain>
        <tissue evidence="7">Mantle</tissue>
    </source>
</reference>
<reference evidence="7" key="2">
    <citation type="journal article" date="2021" name="Genome Biol. Evol.">
        <title>Developing a high-quality reference genome for a parasitic bivalve with doubly uniparental inheritance (Bivalvia: Unionida).</title>
        <authorList>
            <person name="Smith C.H."/>
        </authorList>
    </citation>
    <scope>NUCLEOTIDE SEQUENCE</scope>
    <source>
        <strain evidence="7">CHS0354</strain>
        <tissue evidence="7">Mantle</tissue>
    </source>
</reference>
<feature type="compositionally biased region" description="Basic and acidic residues" evidence="3">
    <location>
        <begin position="284"/>
        <end position="322"/>
    </location>
</feature>
<dbReference type="Gene3D" id="2.10.70.10">
    <property type="entry name" value="Complement Module, domain 1"/>
    <property type="match status" value="1"/>
</dbReference>
<feature type="domain" description="Sushi" evidence="6">
    <location>
        <begin position="99"/>
        <end position="163"/>
    </location>
</feature>
<dbReference type="Proteomes" id="UP001195483">
    <property type="component" value="Unassembled WGS sequence"/>
</dbReference>
<evidence type="ECO:0000259" key="6">
    <source>
        <dbReference type="PROSITE" id="PS50923"/>
    </source>
</evidence>
<feature type="region of interest" description="Disordered" evidence="3">
    <location>
        <begin position="266"/>
        <end position="360"/>
    </location>
</feature>
<dbReference type="CDD" id="cd00033">
    <property type="entry name" value="CCP"/>
    <property type="match status" value="1"/>
</dbReference>
<dbReference type="EMBL" id="JAEAOA010000282">
    <property type="protein sequence ID" value="KAK3594652.1"/>
    <property type="molecule type" value="Genomic_DNA"/>
</dbReference>
<dbReference type="SUPFAM" id="SSF57535">
    <property type="entry name" value="Complement control module/SCR domain"/>
    <property type="match status" value="1"/>
</dbReference>
<feature type="signal peptide" evidence="5">
    <location>
        <begin position="1"/>
        <end position="21"/>
    </location>
</feature>
<feature type="compositionally biased region" description="Basic and acidic residues" evidence="3">
    <location>
        <begin position="345"/>
        <end position="360"/>
    </location>
</feature>
<keyword evidence="1" id="KW-1015">Disulfide bond</keyword>
<feature type="transmembrane region" description="Helical" evidence="4">
    <location>
        <begin position="173"/>
        <end position="194"/>
    </location>
</feature>
<sequence>MLLKSMCLLAWCLLGLKMSMLTSIKLRTGDTGKYVYNNSVGYEYCYYCPPQMKIFEDDVANQKYQVNSCIEKNYPFSQKLDQAELNSRQYPVCNTGTKPSCNRPKDPERGSWICESSEGKDLIPVYTTCTIMCNPGYRAIREESIYCNESRTWDPSGETACINASGSEGVYCLALYVSAAAGFLICILVTIICCRRKRQGLKKIFSRMEKGIEQSLILGKEESVKDNTMGTFEKGNTTILKQDSQEYISIVDTNVNIDVDNSSIEPLLPTEKMGETLSSPGRNAVEHDDQPSDANTRDGASKNKLNTGKDTDNRSDADRLEPEGQSFSTNGGNKQPVLPPGGSRIDGHNKEQKDPEETLSKEFERDPFFCNKKVYEDLIRELEIRSEKWLCQRIVEYFEEMEEHNLYLVFNQDDQRHHVFARMRKRDVRIGHIVYYISGVQSQNKTIVLQKIQKFHPNCNFCESLYGDMK</sequence>
<evidence type="ECO:0000256" key="2">
    <source>
        <dbReference type="PROSITE-ProRule" id="PRU00302"/>
    </source>
</evidence>
<evidence type="ECO:0000256" key="5">
    <source>
        <dbReference type="SAM" id="SignalP"/>
    </source>
</evidence>
<dbReference type="Pfam" id="PF00084">
    <property type="entry name" value="Sushi"/>
    <property type="match status" value="1"/>
</dbReference>
<evidence type="ECO:0000313" key="7">
    <source>
        <dbReference type="EMBL" id="KAK3594652.1"/>
    </source>
</evidence>
<reference evidence="7" key="1">
    <citation type="journal article" date="2021" name="Genome Biol. Evol.">
        <title>A High-Quality Reference Genome for a Parasitic Bivalve with Doubly Uniparental Inheritance (Bivalvia: Unionida).</title>
        <authorList>
            <person name="Smith C.H."/>
        </authorList>
    </citation>
    <scope>NUCLEOTIDE SEQUENCE</scope>
    <source>
        <strain evidence="7">CHS0354</strain>
    </source>
</reference>
<organism evidence="7 8">
    <name type="scientific">Potamilus streckersoni</name>
    <dbReference type="NCBI Taxonomy" id="2493646"/>
    <lineage>
        <taxon>Eukaryota</taxon>
        <taxon>Metazoa</taxon>
        <taxon>Spiralia</taxon>
        <taxon>Lophotrochozoa</taxon>
        <taxon>Mollusca</taxon>
        <taxon>Bivalvia</taxon>
        <taxon>Autobranchia</taxon>
        <taxon>Heteroconchia</taxon>
        <taxon>Palaeoheterodonta</taxon>
        <taxon>Unionida</taxon>
        <taxon>Unionoidea</taxon>
        <taxon>Unionidae</taxon>
        <taxon>Ambleminae</taxon>
        <taxon>Lampsilini</taxon>
        <taxon>Potamilus</taxon>
    </lineage>
</organism>
<dbReference type="InterPro" id="IPR000436">
    <property type="entry name" value="Sushi_SCR_CCP_dom"/>
</dbReference>
<dbReference type="AlphaFoldDB" id="A0AAE0SM77"/>
<keyword evidence="5" id="KW-0732">Signal</keyword>
<gene>
    <name evidence="7" type="ORF">CHS0354_003575</name>
</gene>